<evidence type="ECO:0000313" key="10">
    <source>
        <dbReference type="Proteomes" id="UP001198862"/>
    </source>
</evidence>
<dbReference type="InterPro" id="IPR000515">
    <property type="entry name" value="MetI-like"/>
</dbReference>
<dbReference type="PROSITE" id="PS50928">
    <property type="entry name" value="ABC_TM1"/>
    <property type="match status" value="1"/>
</dbReference>
<comment type="similarity">
    <text evidence="7">Belongs to the binding-protein-dependent transport system permease family.</text>
</comment>
<dbReference type="CDD" id="cd06261">
    <property type="entry name" value="TM_PBP2"/>
    <property type="match status" value="1"/>
</dbReference>
<feature type="transmembrane region" description="Helical" evidence="7">
    <location>
        <begin position="144"/>
        <end position="168"/>
    </location>
</feature>
<dbReference type="Gene3D" id="1.10.3720.10">
    <property type="entry name" value="MetI-like"/>
    <property type="match status" value="1"/>
</dbReference>
<dbReference type="PANTHER" id="PTHR30151">
    <property type="entry name" value="ALKANE SULFONATE ABC TRANSPORTER-RELATED, MEMBRANE SUBUNIT"/>
    <property type="match status" value="1"/>
</dbReference>
<gene>
    <name evidence="9" type="ORF">LJ725_04625</name>
</gene>
<keyword evidence="6 7" id="KW-0472">Membrane</keyword>
<dbReference type="EMBL" id="JAJISD010000001">
    <property type="protein sequence ID" value="MCC8428238.1"/>
    <property type="molecule type" value="Genomic_DNA"/>
</dbReference>
<accession>A0ABS8KRE7</accession>
<feature type="transmembrane region" description="Helical" evidence="7">
    <location>
        <begin position="269"/>
        <end position="290"/>
    </location>
</feature>
<evidence type="ECO:0000256" key="7">
    <source>
        <dbReference type="RuleBase" id="RU363032"/>
    </source>
</evidence>
<dbReference type="RefSeq" id="WP_230549434.1">
    <property type="nucleotide sequence ID" value="NZ_JAJISD010000001.1"/>
</dbReference>
<feature type="transmembrane region" description="Helical" evidence="7">
    <location>
        <begin position="215"/>
        <end position="233"/>
    </location>
</feature>
<comment type="caution">
    <text evidence="9">The sequence shown here is derived from an EMBL/GenBank/DDBJ whole genome shotgun (WGS) entry which is preliminary data.</text>
</comment>
<dbReference type="InterPro" id="IPR035906">
    <property type="entry name" value="MetI-like_sf"/>
</dbReference>
<keyword evidence="4 7" id="KW-0812">Transmembrane</keyword>
<keyword evidence="2 7" id="KW-0813">Transport</keyword>
<feature type="transmembrane region" description="Helical" evidence="7">
    <location>
        <begin position="117"/>
        <end position="138"/>
    </location>
</feature>
<feature type="transmembrane region" description="Helical" evidence="7">
    <location>
        <begin position="39"/>
        <end position="62"/>
    </location>
</feature>
<dbReference type="PANTHER" id="PTHR30151:SF0">
    <property type="entry name" value="ABC TRANSPORTER PERMEASE PROTEIN MJ0413-RELATED"/>
    <property type="match status" value="1"/>
</dbReference>
<evidence type="ECO:0000256" key="2">
    <source>
        <dbReference type="ARBA" id="ARBA00022448"/>
    </source>
</evidence>
<name>A0ABS8KRE7_9HYPH</name>
<dbReference type="Proteomes" id="UP001198862">
    <property type="component" value="Unassembled WGS sequence"/>
</dbReference>
<feature type="domain" description="ABC transmembrane type-1" evidence="8">
    <location>
        <begin position="102"/>
        <end position="290"/>
    </location>
</feature>
<keyword evidence="10" id="KW-1185">Reference proteome</keyword>
<evidence type="ECO:0000256" key="5">
    <source>
        <dbReference type="ARBA" id="ARBA00022989"/>
    </source>
</evidence>
<proteinExistence type="inferred from homology"/>
<evidence type="ECO:0000256" key="6">
    <source>
        <dbReference type="ARBA" id="ARBA00023136"/>
    </source>
</evidence>
<comment type="subcellular location">
    <subcellularLocation>
        <location evidence="1 7">Cell membrane</location>
        <topology evidence="1 7">Multi-pass membrane protein</topology>
    </subcellularLocation>
</comment>
<sequence length="311" mass="33985">MAVVTRDGEAAGPAAGTSRPAAVSRFYTGMLNLEWLTKAWWTILSISLFAGIWELCWAFGWADPKLLPPPHIFLGNLAEQGKFFNTATRWQVGQAMNAGPSAFESVMITVGATTARVFVGLAMASVLAIGMGVLIRYYHFFDKLVLPTITLLSPVSPIAWLPVAIFLFGIGNAPAIFMVVVALFFHMVLATVAQIDGVSPNFINVARTMGASKRQIYGRVIVPAILPGMLQVLRLNLFGAWMVVLVAESTGVGYGMGQVIMLARNTFNPSLVFFTIAVIGVLGFAFDWLLRQAQRRILYWLPDTKEKLRGL</sequence>
<organism evidence="9 10">
    <name type="scientific">Reyranella aquatilis</name>
    <dbReference type="NCBI Taxonomy" id="2035356"/>
    <lineage>
        <taxon>Bacteria</taxon>
        <taxon>Pseudomonadati</taxon>
        <taxon>Pseudomonadota</taxon>
        <taxon>Alphaproteobacteria</taxon>
        <taxon>Hyphomicrobiales</taxon>
        <taxon>Reyranellaceae</taxon>
        <taxon>Reyranella</taxon>
    </lineage>
</organism>
<evidence type="ECO:0000259" key="8">
    <source>
        <dbReference type="PROSITE" id="PS50928"/>
    </source>
</evidence>
<evidence type="ECO:0000256" key="3">
    <source>
        <dbReference type="ARBA" id="ARBA00022475"/>
    </source>
</evidence>
<evidence type="ECO:0000256" key="4">
    <source>
        <dbReference type="ARBA" id="ARBA00022692"/>
    </source>
</evidence>
<protein>
    <submittedName>
        <fullName evidence="9">ABC transporter permease</fullName>
    </submittedName>
</protein>
<keyword evidence="3" id="KW-1003">Cell membrane</keyword>
<dbReference type="SUPFAM" id="SSF161098">
    <property type="entry name" value="MetI-like"/>
    <property type="match status" value="1"/>
</dbReference>
<feature type="transmembrane region" description="Helical" evidence="7">
    <location>
        <begin position="240"/>
        <end position="263"/>
    </location>
</feature>
<dbReference type="Pfam" id="PF00528">
    <property type="entry name" value="BPD_transp_1"/>
    <property type="match status" value="1"/>
</dbReference>
<feature type="transmembrane region" description="Helical" evidence="7">
    <location>
        <begin position="175"/>
        <end position="195"/>
    </location>
</feature>
<reference evidence="9 10" key="1">
    <citation type="submission" date="2021-11" db="EMBL/GenBank/DDBJ databases">
        <authorList>
            <person name="Lee D.-H."/>
            <person name="Kim S.-B."/>
        </authorList>
    </citation>
    <scope>NUCLEOTIDE SEQUENCE [LARGE SCALE GENOMIC DNA]</scope>
    <source>
        <strain evidence="9 10">KCTC 52223</strain>
    </source>
</reference>
<evidence type="ECO:0000313" key="9">
    <source>
        <dbReference type="EMBL" id="MCC8428238.1"/>
    </source>
</evidence>
<evidence type="ECO:0000256" key="1">
    <source>
        <dbReference type="ARBA" id="ARBA00004651"/>
    </source>
</evidence>
<keyword evidence="5 7" id="KW-1133">Transmembrane helix</keyword>